<evidence type="ECO:0000256" key="4">
    <source>
        <dbReference type="ARBA" id="ARBA00022833"/>
    </source>
</evidence>
<dbReference type="GO" id="GO:0006508">
    <property type="term" value="P:proteolysis"/>
    <property type="evidence" value="ECO:0007669"/>
    <property type="project" value="UniProtKB-KW"/>
</dbReference>
<dbReference type="InterPro" id="IPR011096">
    <property type="entry name" value="FTP_domain"/>
</dbReference>
<evidence type="ECO:0000256" key="6">
    <source>
        <dbReference type="SAM" id="SignalP"/>
    </source>
</evidence>
<feature type="signal peptide" evidence="6">
    <location>
        <begin position="1"/>
        <end position="25"/>
    </location>
</feature>
<dbReference type="PANTHER" id="PTHR33794:SF1">
    <property type="entry name" value="BACILLOLYSIN"/>
    <property type="match status" value="1"/>
</dbReference>
<dbReference type="Gene3D" id="3.10.450.40">
    <property type="match status" value="1"/>
</dbReference>
<dbReference type="EMBL" id="WFLN01000012">
    <property type="protein sequence ID" value="KAB8027376.1"/>
    <property type="molecule type" value="Genomic_DNA"/>
</dbReference>
<dbReference type="InterPro" id="IPR050728">
    <property type="entry name" value="Zinc_Metalloprotease_M4"/>
</dbReference>
<dbReference type="GO" id="GO:0008237">
    <property type="term" value="F:metallopeptidase activity"/>
    <property type="evidence" value="ECO:0007669"/>
    <property type="project" value="UniProtKB-KW"/>
</dbReference>
<sequence>MNMNKMSLALISSSLFTFVTLSAGAEIPQKSNNLTSSLTIGVSPLPTLIENEGGLYRTDGIAEIVSDTNFKTTNFQLVSALSEPENREKSSISIALEYLKINSSKFGLSAEEISELEVTSTRLNEKFSVVRFEQRINGVSVYGSEIAVTVTYDGKVTFVASNTVTGLAKTKFSSAKIINMNQAIQLAKKHLGVNRLNFKKADLVIYKSTDASQYDAWQVRLTPNDGPKGDWEVIVDAVTGKILRAENKELHAKGSAQVFKADPLALAGKKYGDIGFVDNTANSSSSNIKQTPTDSPELTAARVNVTLEDVTFKDGNYSLAGQYAVCGDFESPQDKACPVQPQQNFDFTRTNLYFDGVNAYYAIDSYMRYVNETLNVKVMPFQYKGGVLFDPHGLSGEDNSHYIPSAGKLAFGQGGVDDAEDVAVVIHELGHGIHDWLTHGNAGNDGQNGMGEGTGDYLAGGYLRDVNESKWKSTDTEYNWVMRWDGHNPFWGGRVTNWNIGRTYPKDVVNTGSPHTAGQYWSSCNLDARDRLGAKLMDAVFLNGLSKTIRSTNQKGAAQAIIDAAKDMHYSQEQIDKIAYAYNTSCTYGVTVPRALE</sequence>
<organism evidence="9 10">
    <name type="scientific">Fluviispira multicolorata</name>
    <dbReference type="NCBI Taxonomy" id="2654512"/>
    <lineage>
        <taxon>Bacteria</taxon>
        <taxon>Pseudomonadati</taxon>
        <taxon>Bdellovibrionota</taxon>
        <taxon>Oligoflexia</taxon>
        <taxon>Silvanigrellales</taxon>
        <taxon>Silvanigrellaceae</taxon>
        <taxon>Fluviispira</taxon>
    </lineage>
</organism>
<evidence type="ECO:0000256" key="2">
    <source>
        <dbReference type="ARBA" id="ARBA00022723"/>
    </source>
</evidence>
<feature type="domain" description="FTP" evidence="8">
    <location>
        <begin position="127"/>
        <end position="161"/>
    </location>
</feature>
<evidence type="ECO:0000259" key="8">
    <source>
        <dbReference type="Pfam" id="PF07504"/>
    </source>
</evidence>
<keyword evidence="4" id="KW-0862">Zinc</keyword>
<keyword evidence="6" id="KW-0732">Signal</keyword>
<dbReference type="GO" id="GO:0046872">
    <property type="term" value="F:metal ion binding"/>
    <property type="evidence" value="ECO:0007669"/>
    <property type="project" value="UniProtKB-KW"/>
</dbReference>
<feature type="domain" description="PepSY" evidence="7">
    <location>
        <begin position="178"/>
        <end position="245"/>
    </location>
</feature>
<dbReference type="PANTHER" id="PTHR33794">
    <property type="entry name" value="BACILLOLYSIN"/>
    <property type="match status" value="1"/>
</dbReference>
<dbReference type="SUPFAM" id="SSF55486">
    <property type="entry name" value="Metalloproteases ('zincins'), catalytic domain"/>
    <property type="match status" value="1"/>
</dbReference>
<proteinExistence type="predicted"/>
<keyword evidence="2" id="KW-0479">Metal-binding</keyword>
<accession>A0A833JA45</accession>
<reference evidence="9 10" key="1">
    <citation type="submission" date="2019-10" db="EMBL/GenBank/DDBJ databases">
        <title>New genus of Silvanigrellaceae.</title>
        <authorList>
            <person name="Pitt A."/>
            <person name="Hahn M.W."/>
        </authorList>
    </citation>
    <scope>NUCLEOTIDE SEQUENCE [LARGE SCALE GENOMIC DNA]</scope>
    <source>
        <strain evidence="9 10">33A1-SZDP</strain>
    </source>
</reference>
<dbReference type="Pfam" id="PF07504">
    <property type="entry name" value="FTP"/>
    <property type="match status" value="1"/>
</dbReference>
<gene>
    <name evidence="9" type="ORF">GCL57_14355</name>
</gene>
<dbReference type="InterPro" id="IPR025711">
    <property type="entry name" value="PepSY"/>
</dbReference>
<evidence type="ECO:0000259" key="7">
    <source>
        <dbReference type="Pfam" id="PF03413"/>
    </source>
</evidence>
<evidence type="ECO:0000313" key="10">
    <source>
        <dbReference type="Proteomes" id="UP000442694"/>
    </source>
</evidence>
<evidence type="ECO:0000313" key="9">
    <source>
        <dbReference type="EMBL" id="KAB8027376.1"/>
    </source>
</evidence>
<comment type="caution">
    <text evidence="9">The sequence shown here is derived from an EMBL/GenBank/DDBJ whole genome shotgun (WGS) entry which is preliminary data.</text>
</comment>
<protein>
    <submittedName>
        <fullName evidence="9">Peptidase</fullName>
    </submittedName>
</protein>
<feature type="chain" id="PRO_5032640188" evidence="6">
    <location>
        <begin position="26"/>
        <end position="597"/>
    </location>
</feature>
<dbReference type="Proteomes" id="UP000442694">
    <property type="component" value="Unassembled WGS sequence"/>
</dbReference>
<name>A0A833JA45_9BACT</name>
<keyword evidence="3" id="KW-0378">Hydrolase</keyword>
<keyword evidence="10" id="KW-1185">Reference proteome</keyword>
<keyword evidence="1" id="KW-0645">Protease</keyword>
<evidence type="ECO:0000256" key="3">
    <source>
        <dbReference type="ARBA" id="ARBA00022801"/>
    </source>
</evidence>
<dbReference type="Pfam" id="PF03413">
    <property type="entry name" value="PepSY"/>
    <property type="match status" value="1"/>
</dbReference>
<dbReference type="RefSeq" id="WP_152214047.1">
    <property type="nucleotide sequence ID" value="NZ_WFLN01000012.1"/>
</dbReference>
<keyword evidence="5" id="KW-0482">Metalloprotease</keyword>
<evidence type="ECO:0000256" key="1">
    <source>
        <dbReference type="ARBA" id="ARBA00022670"/>
    </source>
</evidence>
<dbReference type="AlphaFoldDB" id="A0A833JA45"/>
<evidence type="ECO:0000256" key="5">
    <source>
        <dbReference type="ARBA" id="ARBA00023049"/>
    </source>
</evidence>